<organism evidence="1">
    <name type="scientific">Leptolyngbya sp. NK1-12</name>
    <dbReference type="NCBI Taxonomy" id="2547451"/>
    <lineage>
        <taxon>Bacteria</taxon>
        <taxon>Bacillati</taxon>
        <taxon>Cyanobacteriota</taxon>
        <taxon>Cyanophyceae</taxon>
        <taxon>Leptolyngbyales</taxon>
        <taxon>Leptolyngbyaceae</taxon>
        <taxon>Leptolyngbya group</taxon>
        <taxon>Leptolyngbya</taxon>
    </lineage>
</organism>
<accession>A0AA96WDS6</accession>
<protein>
    <submittedName>
        <fullName evidence="1">Uncharacterized protein</fullName>
    </submittedName>
</protein>
<dbReference type="EMBL" id="CP053586">
    <property type="protein sequence ID" value="WNZ23263.1"/>
    <property type="molecule type" value="Genomic_DNA"/>
</dbReference>
<gene>
    <name evidence="1" type="ORF">HJG54_10650</name>
</gene>
<name>A0AA96WDS6_9CYAN</name>
<dbReference type="AlphaFoldDB" id="A0AA96WDS6"/>
<proteinExistence type="predicted"/>
<evidence type="ECO:0000313" key="1">
    <source>
        <dbReference type="EMBL" id="WNZ23263.1"/>
    </source>
</evidence>
<reference evidence="1" key="1">
    <citation type="submission" date="2020-05" db="EMBL/GenBank/DDBJ databases">
        <authorList>
            <person name="Zhu T."/>
            <person name="Keshari N."/>
            <person name="Lu X."/>
        </authorList>
    </citation>
    <scope>NUCLEOTIDE SEQUENCE</scope>
    <source>
        <strain evidence="1">NK1-12</strain>
    </source>
</reference>
<sequence>MNPTVVLTLILLSLMFGAGLTSAVFGYRLGRGALKGITQPDARPVNNLSDAQGRPIRREGLTFLKENDILANVKARIEGGASEAPAPANEARSTSTQ</sequence>
<dbReference type="RefSeq" id="WP_316434872.1">
    <property type="nucleotide sequence ID" value="NZ_CP053586.1"/>
</dbReference>